<organism evidence="1 2">
    <name type="scientific">Waterburya agarophytonicola KI4</name>
    <dbReference type="NCBI Taxonomy" id="2874699"/>
    <lineage>
        <taxon>Bacteria</taxon>
        <taxon>Bacillati</taxon>
        <taxon>Cyanobacteriota</taxon>
        <taxon>Cyanophyceae</taxon>
        <taxon>Pleurocapsales</taxon>
        <taxon>Hyellaceae</taxon>
        <taxon>Waterburya</taxon>
        <taxon>Waterburya agarophytonicola</taxon>
    </lineage>
</organism>
<accession>A0A964BR26</accession>
<dbReference type="AlphaFoldDB" id="A0A964BR26"/>
<sequence length="85" mass="9443">MRLSAEFHRLERDGETNQTIVVLDELTAITGQAADLYVQISRLLLRTAEIQPTVTPDMLGLLTDRVATVSNRVPAEDKKYSGNQS</sequence>
<name>A0A964BR26_9CYAN</name>
<reference evidence="1" key="1">
    <citation type="journal article" date="2021" name="Antonie Van Leeuwenhoek">
        <title>Draft genome and description of Waterburya agarophytonicola gen. nov. sp. nov. (Pleurocapsales, Cyanobacteria): a seaweed symbiont.</title>
        <authorList>
            <person name="Bonthond G."/>
            <person name="Shalygin S."/>
            <person name="Bayer T."/>
            <person name="Weinberger F."/>
        </authorList>
    </citation>
    <scope>NUCLEOTIDE SEQUENCE</scope>
    <source>
        <strain evidence="1">KI4</strain>
    </source>
</reference>
<proteinExistence type="predicted"/>
<comment type="caution">
    <text evidence="1">The sequence shown here is derived from an EMBL/GenBank/DDBJ whole genome shotgun (WGS) entry which is preliminary data.</text>
</comment>
<dbReference type="EMBL" id="JADWDC010000034">
    <property type="protein sequence ID" value="MCC0178069.1"/>
    <property type="molecule type" value="Genomic_DNA"/>
</dbReference>
<evidence type="ECO:0000313" key="2">
    <source>
        <dbReference type="Proteomes" id="UP000729733"/>
    </source>
</evidence>
<dbReference type="Proteomes" id="UP000729733">
    <property type="component" value="Unassembled WGS sequence"/>
</dbReference>
<gene>
    <name evidence="1" type="ORF">I4641_13875</name>
</gene>
<dbReference type="RefSeq" id="WP_229641135.1">
    <property type="nucleotide sequence ID" value="NZ_JADWDC010000034.1"/>
</dbReference>
<keyword evidence="2" id="KW-1185">Reference proteome</keyword>
<protein>
    <submittedName>
        <fullName evidence="1">Uncharacterized protein</fullName>
    </submittedName>
</protein>
<evidence type="ECO:0000313" key="1">
    <source>
        <dbReference type="EMBL" id="MCC0178069.1"/>
    </source>
</evidence>